<dbReference type="SUPFAM" id="SSF56436">
    <property type="entry name" value="C-type lectin-like"/>
    <property type="match status" value="1"/>
</dbReference>
<feature type="coiled-coil region" evidence="1">
    <location>
        <begin position="92"/>
        <end position="151"/>
    </location>
</feature>
<reference evidence="4" key="1">
    <citation type="submission" date="2021-04" db="EMBL/GenBank/DDBJ databases">
        <authorList>
            <consortium name="Wellcome Sanger Institute Data Sharing"/>
        </authorList>
    </citation>
    <scope>NUCLEOTIDE SEQUENCE [LARGE SCALE GENOMIC DNA]</scope>
</reference>
<organism evidence="4 5">
    <name type="scientific">Sparus aurata</name>
    <name type="common">Gilthead sea bream</name>
    <dbReference type="NCBI Taxonomy" id="8175"/>
    <lineage>
        <taxon>Eukaryota</taxon>
        <taxon>Metazoa</taxon>
        <taxon>Chordata</taxon>
        <taxon>Craniata</taxon>
        <taxon>Vertebrata</taxon>
        <taxon>Euteleostomi</taxon>
        <taxon>Actinopterygii</taxon>
        <taxon>Neopterygii</taxon>
        <taxon>Teleostei</taxon>
        <taxon>Neoteleostei</taxon>
        <taxon>Acanthomorphata</taxon>
        <taxon>Eupercaria</taxon>
        <taxon>Spariformes</taxon>
        <taxon>Sparidae</taxon>
        <taxon>Sparus</taxon>
    </lineage>
</organism>
<keyword evidence="2" id="KW-1133">Transmembrane helix</keyword>
<dbReference type="Gene3D" id="3.10.100.10">
    <property type="entry name" value="Mannose-Binding Protein A, subunit A"/>
    <property type="match status" value="1"/>
</dbReference>
<dbReference type="GO" id="GO:0004888">
    <property type="term" value="F:transmembrane signaling receptor activity"/>
    <property type="evidence" value="ECO:0007669"/>
    <property type="project" value="InterPro"/>
</dbReference>
<dbReference type="InterPro" id="IPR016186">
    <property type="entry name" value="C-type_lectin-like/link_sf"/>
</dbReference>
<feature type="transmembrane region" description="Helical" evidence="2">
    <location>
        <begin position="62"/>
        <end position="90"/>
    </location>
</feature>
<dbReference type="Ensembl" id="ENSSAUT00010003300.1">
    <property type="protein sequence ID" value="ENSSAUP00010003075.1"/>
    <property type="gene ID" value="ENSSAUG00010001578.1"/>
</dbReference>
<dbReference type="Proteomes" id="UP000472265">
    <property type="component" value="Chromosome 3"/>
</dbReference>
<dbReference type="GeneTree" id="ENSGT00940000167252"/>
<dbReference type="AlphaFoldDB" id="A0A671TP79"/>
<dbReference type="SMART" id="SM00034">
    <property type="entry name" value="CLECT"/>
    <property type="match status" value="1"/>
</dbReference>
<dbReference type="GO" id="GO:0005886">
    <property type="term" value="C:plasma membrane"/>
    <property type="evidence" value="ECO:0007669"/>
    <property type="project" value="InterPro"/>
</dbReference>
<dbReference type="PANTHER" id="PTHR15028:SF6">
    <property type="entry name" value="B-CELL DIFFERENTIATION ANTIGEN CD72"/>
    <property type="match status" value="1"/>
</dbReference>
<evidence type="ECO:0000313" key="4">
    <source>
        <dbReference type="Ensembl" id="ENSSAUP00010003075.1"/>
    </source>
</evidence>
<dbReference type="OMA" id="YTGPCPQ"/>
<dbReference type="PROSITE" id="PS50041">
    <property type="entry name" value="C_TYPE_LECTIN_2"/>
    <property type="match status" value="1"/>
</dbReference>
<dbReference type="Pfam" id="PF00059">
    <property type="entry name" value="Lectin_C"/>
    <property type="match status" value="1"/>
</dbReference>
<keyword evidence="1" id="KW-0175">Coiled coil</keyword>
<keyword evidence="2" id="KW-0812">Transmembrane</keyword>
<keyword evidence="5" id="KW-1185">Reference proteome</keyword>
<dbReference type="InterPro" id="IPR039689">
    <property type="entry name" value="CD72"/>
</dbReference>
<protein>
    <recommendedName>
        <fullName evidence="3">C-type lectin domain-containing protein</fullName>
    </recommendedName>
</protein>
<name>A0A671TP79_SPAAU</name>
<dbReference type="InterPro" id="IPR001304">
    <property type="entry name" value="C-type_lectin-like"/>
</dbReference>
<reference evidence="4" key="2">
    <citation type="submission" date="2025-08" db="UniProtKB">
        <authorList>
            <consortium name="Ensembl"/>
        </authorList>
    </citation>
    <scope>IDENTIFICATION</scope>
</reference>
<reference evidence="4" key="3">
    <citation type="submission" date="2025-09" db="UniProtKB">
        <authorList>
            <consortium name="Ensembl"/>
        </authorList>
    </citation>
    <scope>IDENTIFICATION</scope>
</reference>
<dbReference type="PANTHER" id="PTHR15028">
    <property type="entry name" value="CD72-RELATED"/>
    <property type="match status" value="1"/>
</dbReference>
<evidence type="ECO:0000313" key="5">
    <source>
        <dbReference type="Proteomes" id="UP000472265"/>
    </source>
</evidence>
<dbReference type="InParanoid" id="A0A671TP79"/>
<feature type="domain" description="C-type lectin" evidence="3">
    <location>
        <begin position="164"/>
        <end position="279"/>
    </location>
</feature>
<accession>A0A671TP79</accession>
<evidence type="ECO:0000256" key="1">
    <source>
        <dbReference type="SAM" id="Coils"/>
    </source>
</evidence>
<keyword evidence="2" id="KW-0472">Membrane</keyword>
<evidence type="ECO:0000259" key="3">
    <source>
        <dbReference type="PROSITE" id="PS50041"/>
    </source>
</evidence>
<sequence length="286" mass="33342">MSTDIYAKPDLSKKVRYTRKEEWHENEVNIYESADDVGIHRFQSHDGGPQNEKQPPAVQRKWFSSAVFCLGVLCFLMLTAIIVLSTCYILDKDQLQTRYNTLTTNQTQLQETVSDITVNNSQLQDEVKKLKDKIEDNNRQFEAKVKQLKDKIKGMTCPDGWTRFGCSCYFRSNQMKTWQQSRTDCQNKGADLVVINNKDENNFVSDLTKLNGESWIGLKTEWSTVRGYEWKWVDGSPLTEIFGASRLPAASREEYAAYCNRQRQWRHINYGSYKYWICEKEISCTL</sequence>
<dbReference type="InterPro" id="IPR016187">
    <property type="entry name" value="CTDL_fold"/>
</dbReference>
<dbReference type="Gene3D" id="1.20.5.400">
    <property type="match status" value="1"/>
</dbReference>
<proteinExistence type="predicted"/>
<evidence type="ECO:0000256" key="2">
    <source>
        <dbReference type="SAM" id="Phobius"/>
    </source>
</evidence>